<sequence length="203" mass="23675">MKFTFYISIVFLLVSCVNPIEKSNEKVKSSIYKLGTEIKQNYSQYEKGIQSSGYLTLLSLDRLEKDKNQIESKNILRKAENIFKKFTEKNQSLVTELKSQLDSLQPTKSFNEKEIEEVKSIFKESIDVTKSNFKIDSTTISISKKIINLIDGDCNYVIQENQVRFYTEDCIRRYNFLNTQLESAIVFANFEISKRKLNKLNNN</sequence>
<proteinExistence type="predicted"/>
<comment type="caution">
    <text evidence="1">The sequence shown here is derived from an EMBL/GenBank/DDBJ whole genome shotgun (WGS) entry which is preliminary data.</text>
</comment>
<evidence type="ECO:0008006" key="3">
    <source>
        <dbReference type="Google" id="ProtNLM"/>
    </source>
</evidence>
<name>A0ABW5TAK0_9FLAO</name>
<gene>
    <name evidence="1" type="ORF">ACFSR8_08650</name>
</gene>
<organism evidence="1 2">
    <name type="scientific">Hyunsoonleella rubra</name>
    <dbReference type="NCBI Taxonomy" id="1737062"/>
    <lineage>
        <taxon>Bacteria</taxon>
        <taxon>Pseudomonadati</taxon>
        <taxon>Bacteroidota</taxon>
        <taxon>Flavobacteriia</taxon>
        <taxon>Flavobacteriales</taxon>
        <taxon>Flavobacteriaceae</taxon>
    </lineage>
</organism>
<accession>A0ABW5TAK0</accession>
<evidence type="ECO:0000313" key="2">
    <source>
        <dbReference type="Proteomes" id="UP001597476"/>
    </source>
</evidence>
<keyword evidence="2" id="KW-1185">Reference proteome</keyword>
<dbReference type="Proteomes" id="UP001597476">
    <property type="component" value="Unassembled WGS sequence"/>
</dbReference>
<dbReference type="PROSITE" id="PS51257">
    <property type="entry name" value="PROKAR_LIPOPROTEIN"/>
    <property type="match status" value="1"/>
</dbReference>
<reference evidence="2" key="1">
    <citation type="journal article" date="2019" name="Int. J. Syst. Evol. Microbiol.">
        <title>The Global Catalogue of Microorganisms (GCM) 10K type strain sequencing project: providing services to taxonomists for standard genome sequencing and annotation.</title>
        <authorList>
            <consortium name="The Broad Institute Genomics Platform"/>
            <consortium name="The Broad Institute Genome Sequencing Center for Infectious Disease"/>
            <person name="Wu L."/>
            <person name="Ma J."/>
        </authorList>
    </citation>
    <scope>NUCLEOTIDE SEQUENCE [LARGE SCALE GENOMIC DNA]</scope>
    <source>
        <strain evidence="2">KCTC 42398</strain>
    </source>
</reference>
<dbReference type="RefSeq" id="WP_380291067.1">
    <property type="nucleotide sequence ID" value="NZ_JBHULY010000016.1"/>
</dbReference>
<protein>
    <recommendedName>
        <fullName evidence="3">Lipoprotein</fullName>
    </recommendedName>
</protein>
<dbReference type="EMBL" id="JBHULY010000016">
    <property type="protein sequence ID" value="MFD2726282.1"/>
    <property type="molecule type" value="Genomic_DNA"/>
</dbReference>
<evidence type="ECO:0000313" key="1">
    <source>
        <dbReference type="EMBL" id="MFD2726282.1"/>
    </source>
</evidence>